<dbReference type="Proteomes" id="UP001396334">
    <property type="component" value="Unassembled WGS sequence"/>
</dbReference>
<name>A0ABR2A801_9ROSI</name>
<sequence>MTNYVRDARRRNPLPDVIGHRPEVSSMWSANMGFTECKQKDAYQRSASHCCELEVFIITFTEREAVDDRRNQAEDEEPESS</sequence>
<comment type="caution">
    <text evidence="1">The sequence shown here is derived from an EMBL/GenBank/DDBJ whole genome shotgun (WGS) entry which is preliminary data.</text>
</comment>
<proteinExistence type="predicted"/>
<evidence type="ECO:0000313" key="1">
    <source>
        <dbReference type="EMBL" id="KAK8489121.1"/>
    </source>
</evidence>
<gene>
    <name evidence="1" type="ORF">V6N11_028482</name>
</gene>
<dbReference type="EMBL" id="JBBPBN010000325">
    <property type="protein sequence ID" value="KAK8489121.1"/>
    <property type="molecule type" value="Genomic_DNA"/>
</dbReference>
<evidence type="ECO:0000313" key="2">
    <source>
        <dbReference type="Proteomes" id="UP001396334"/>
    </source>
</evidence>
<accession>A0ABR2A801</accession>
<keyword evidence="2" id="KW-1185">Reference proteome</keyword>
<reference evidence="1 2" key="1">
    <citation type="journal article" date="2024" name="G3 (Bethesda)">
        <title>Genome assembly of Hibiscus sabdariffa L. provides insights into metabolisms of medicinal natural products.</title>
        <authorList>
            <person name="Kim T."/>
        </authorList>
    </citation>
    <scope>NUCLEOTIDE SEQUENCE [LARGE SCALE GENOMIC DNA]</scope>
    <source>
        <strain evidence="1">TK-2024</strain>
        <tissue evidence="1">Old leaves</tissue>
    </source>
</reference>
<protein>
    <submittedName>
        <fullName evidence="1">Uncharacterized protein</fullName>
    </submittedName>
</protein>
<organism evidence="1 2">
    <name type="scientific">Hibiscus sabdariffa</name>
    <name type="common">roselle</name>
    <dbReference type="NCBI Taxonomy" id="183260"/>
    <lineage>
        <taxon>Eukaryota</taxon>
        <taxon>Viridiplantae</taxon>
        <taxon>Streptophyta</taxon>
        <taxon>Embryophyta</taxon>
        <taxon>Tracheophyta</taxon>
        <taxon>Spermatophyta</taxon>
        <taxon>Magnoliopsida</taxon>
        <taxon>eudicotyledons</taxon>
        <taxon>Gunneridae</taxon>
        <taxon>Pentapetalae</taxon>
        <taxon>rosids</taxon>
        <taxon>malvids</taxon>
        <taxon>Malvales</taxon>
        <taxon>Malvaceae</taxon>
        <taxon>Malvoideae</taxon>
        <taxon>Hibiscus</taxon>
    </lineage>
</organism>